<evidence type="ECO:0000313" key="2">
    <source>
        <dbReference type="EMBL" id="EKB32360.1"/>
    </source>
</evidence>
<proteinExistence type="predicted"/>
<gene>
    <name evidence="2" type="ORF">HMPREF9465_00043</name>
</gene>
<dbReference type="EMBL" id="ADMG01000002">
    <property type="protein sequence ID" value="EKB32360.1"/>
    <property type="molecule type" value="Genomic_DNA"/>
</dbReference>
<reference evidence="2 3" key="1">
    <citation type="submission" date="2012-05" db="EMBL/GenBank/DDBJ databases">
        <title>The Genome Sequence of Sutterella wadsworthensis 2_1_59BFAA.</title>
        <authorList>
            <consortium name="The Broad Institute Genome Sequencing Platform"/>
            <person name="Earl A."/>
            <person name="Ward D."/>
            <person name="Feldgarden M."/>
            <person name="Gevers D."/>
            <person name="Daigneault M."/>
            <person name="Strauss J."/>
            <person name="Allen-Vercoe E."/>
            <person name="Walker B."/>
            <person name="Young S.K."/>
            <person name="Zeng Q."/>
            <person name="Gargeya S."/>
            <person name="Fitzgerald M."/>
            <person name="Haas B."/>
            <person name="Abouelleil A."/>
            <person name="Alvarado L."/>
            <person name="Arachchi H.M."/>
            <person name="Berlin A.M."/>
            <person name="Chapman S.B."/>
            <person name="Goldberg J."/>
            <person name="Griggs A."/>
            <person name="Gujja S."/>
            <person name="Hansen M."/>
            <person name="Howarth C."/>
            <person name="Imamovic A."/>
            <person name="Larimer J."/>
            <person name="McCowen C."/>
            <person name="Montmayeur A."/>
            <person name="Murphy C."/>
            <person name="Neiman D."/>
            <person name="Pearson M."/>
            <person name="Priest M."/>
            <person name="Roberts A."/>
            <person name="Saif S."/>
            <person name="Shea T."/>
            <person name="Sisk P."/>
            <person name="Sykes S."/>
            <person name="Wortman J."/>
            <person name="Nusbaum C."/>
            <person name="Birren B."/>
        </authorList>
    </citation>
    <scope>NUCLEOTIDE SEQUENCE [LARGE SCALE GENOMIC DNA]</scope>
    <source>
        <strain evidence="2 3">2_1_59BFAA</strain>
    </source>
</reference>
<evidence type="ECO:0000313" key="3">
    <source>
        <dbReference type="Proteomes" id="UP000005835"/>
    </source>
</evidence>
<organism evidence="2 3">
    <name type="scientific">Sutterella wadsworthensis 2_1_59BFAA</name>
    <dbReference type="NCBI Taxonomy" id="742823"/>
    <lineage>
        <taxon>Bacteria</taxon>
        <taxon>Pseudomonadati</taxon>
        <taxon>Pseudomonadota</taxon>
        <taxon>Betaproteobacteria</taxon>
        <taxon>Burkholderiales</taxon>
        <taxon>Sutterellaceae</taxon>
        <taxon>Sutterella</taxon>
    </lineage>
</organism>
<dbReference type="HOGENOM" id="CLU_150721_0_1_4"/>
<accession>K1JL51</accession>
<dbReference type="PROSITE" id="PS50889">
    <property type="entry name" value="S4"/>
    <property type="match status" value="1"/>
</dbReference>
<dbReference type="InterPro" id="IPR037021">
    <property type="entry name" value="RnfH_sf"/>
</dbReference>
<keyword evidence="3" id="KW-1185">Reference proteome</keyword>
<dbReference type="RefSeq" id="WP_005432953.1">
    <property type="nucleotide sequence ID" value="NZ_JH815513.1"/>
</dbReference>
<name>K1JL51_9BURK</name>
<sequence length="105" mass="10947">MRVEVLFVNEAGVMAETVEAPDGAAASEVLGLAGASLPAGAGLAVFGRRIEPSTKLHEGDRLEVAGALVCDPKKVRRARAESQGDVRVVTCGRHGGRRRLAKTAQ</sequence>
<dbReference type="Pfam" id="PF03658">
    <property type="entry name" value="Ub-RnfH"/>
    <property type="match status" value="1"/>
</dbReference>
<dbReference type="AlphaFoldDB" id="K1JL51"/>
<protein>
    <submittedName>
        <fullName evidence="2">Uncharacterized protein</fullName>
    </submittedName>
</protein>
<dbReference type="STRING" id="742823.HMPREF9465_00043"/>
<dbReference type="Gene3D" id="3.10.20.280">
    <property type="entry name" value="RnfH-like"/>
    <property type="match status" value="1"/>
</dbReference>
<dbReference type="GO" id="GO:0003723">
    <property type="term" value="F:RNA binding"/>
    <property type="evidence" value="ECO:0007669"/>
    <property type="project" value="UniProtKB-KW"/>
</dbReference>
<dbReference type="Proteomes" id="UP000005835">
    <property type="component" value="Unassembled WGS sequence"/>
</dbReference>
<dbReference type="InterPro" id="IPR005346">
    <property type="entry name" value="RnfH"/>
</dbReference>
<evidence type="ECO:0000256" key="1">
    <source>
        <dbReference type="PROSITE-ProRule" id="PRU00182"/>
    </source>
</evidence>
<dbReference type="eggNOG" id="ENOG5030TA4">
    <property type="taxonomic scope" value="Bacteria"/>
</dbReference>
<comment type="caution">
    <text evidence="2">The sequence shown here is derived from an EMBL/GenBank/DDBJ whole genome shotgun (WGS) entry which is preliminary data.</text>
</comment>
<dbReference type="PATRIC" id="fig|742823.3.peg.47"/>
<keyword evidence="1" id="KW-0694">RNA-binding</keyword>
<dbReference type="OrthoDB" id="9796575at2"/>